<evidence type="ECO:0000259" key="3">
    <source>
        <dbReference type="Pfam" id="PF01471"/>
    </source>
</evidence>
<sequence>MAGRSRIATVAIAVAFFFPLLALAPPAAATVQRFGAFSVDKDVPAVIRLSGPIDVSGNLDFRRALRASGKADTLVLDSPGGSLIIALGIAEEILDRGLSTDVPQDAECLSACAFLFFAGKHRRVEGRLGVHQVSSTRSGDVGFTQLTLSNVLDLLQRADVDPRVMQVMLATPADEMHVFDAAEIATFGIERADDRPAELRPAADQVAAAAVVAAPVATEQTRAGPEAAAPSGETDKPAADAADPFATEIGSATGSSSNADAGTAAVLEARAAPQEAPDPFAIEIENTANPAPEAESAPDAAARDGSPQGAAPGETAKTSPLEDLLSGPDRTETTRQIQIALKEAGCDPGPSDGIWGSQTKSALEEFARRAELTFDASPSPAALEALKARTGRVCPKEAAPASCPTGQQKNSKGVCYTPVAVAPKRSAAPAKSAAPARTVTRETRSTRKQAASPARRSGGNCFSFNGQRYCE</sequence>
<comment type="caution">
    <text evidence="4">The sequence shown here is derived from an EMBL/GenBank/DDBJ whole genome shotgun (WGS) entry which is preliminary data.</text>
</comment>
<dbReference type="Pfam" id="PF01471">
    <property type="entry name" value="PG_binding_1"/>
    <property type="match status" value="1"/>
</dbReference>
<feature type="region of interest" description="Disordered" evidence="1">
    <location>
        <begin position="217"/>
        <end position="240"/>
    </location>
</feature>
<dbReference type="Gene3D" id="1.10.101.10">
    <property type="entry name" value="PGBD-like superfamily/PGBD"/>
    <property type="match status" value="1"/>
</dbReference>
<dbReference type="EMBL" id="JAFMPY010000008">
    <property type="protein sequence ID" value="MBO0904029.1"/>
    <property type="molecule type" value="Genomic_DNA"/>
</dbReference>
<protein>
    <submittedName>
        <fullName evidence="4">Peptidoglycan-binding protein</fullName>
    </submittedName>
</protein>
<feature type="signal peptide" evidence="2">
    <location>
        <begin position="1"/>
        <end position="29"/>
    </location>
</feature>
<reference evidence="4 5" key="1">
    <citation type="submission" date="2021-03" db="EMBL/GenBank/DDBJ databases">
        <title>Whole genome sequence of Jiella sp. MQZ13P-4.</title>
        <authorList>
            <person name="Tuo L."/>
        </authorList>
    </citation>
    <scope>NUCLEOTIDE SEQUENCE [LARGE SCALE GENOMIC DNA]</scope>
    <source>
        <strain evidence="4 5">MQZ13P-4</strain>
    </source>
</reference>
<dbReference type="InterPro" id="IPR002477">
    <property type="entry name" value="Peptidoglycan-bd-like"/>
</dbReference>
<feature type="compositionally biased region" description="Low complexity" evidence="1">
    <location>
        <begin position="425"/>
        <end position="437"/>
    </location>
</feature>
<organism evidence="4 5">
    <name type="scientific">Jiella sonneratiae</name>
    <dbReference type="NCBI Taxonomy" id="2816856"/>
    <lineage>
        <taxon>Bacteria</taxon>
        <taxon>Pseudomonadati</taxon>
        <taxon>Pseudomonadota</taxon>
        <taxon>Alphaproteobacteria</taxon>
        <taxon>Hyphomicrobiales</taxon>
        <taxon>Aurantimonadaceae</taxon>
        <taxon>Jiella</taxon>
    </lineage>
</organism>
<evidence type="ECO:0000313" key="5">
    <source>
        <dbReference type="Proteomes" id="UP000664288"/>
    </source>
</evidence>
<dbReference type="Gene3D" id="3.90.226.10">
    <property type="entry name" value="2-enoyl-CoA Hydratase, Chain A, domain 1"/>
    <property type="match status" value="1"/>
</dbReference>
<feature type="region of interest" description="Disordered" evidence="1">
    <location>
        <begin position="425"/>
        <end position="460"/>
    </location>
</feature>
<feature type="domain" description="Peptidoglycan binding-like" evidence="3">
    <location>
        <begin position="333"/>
        <end position="386"/>
    </location>
</feature>
<accession>A0ABS3J2Y7</accession>
<proteinExistence type="predicted"/>
<gene>
    <name evidence="4" type="ORF">J1C47_10270</name>
</gene>
<dbReference type="SUPFAM" id="SSF47090">
    <property type="entry name" value="PGBD-like"/>
    <property type="match status" value="1"/>
</dbReference>
<dbReference type="InterPro" id="IPR036366">
    <property type="entry name" value="PGBDSf"/>
</dbReference>
<evidence type="ECO:0000256" key="2">
    <source>
        <dbReference type="SAM" id="SignalP"/>
    </source>
</evidence>
<dbReference type="InterPro" id="IPR036365">
    <property type="entry name" value="PGBD-like_sf"/>
</dbReference>
<keyword evidence="5" id="KW-1185">Reference proteome</keyword>
<evidence type="ECO:0000313" key="4">
    <source>
        <dbReference type="EMBL" id="MBO0904029.1"/>
    </source>
</evidence>
<keyword evidence="2" id="KW-0732">Signal</keyword>
<feature type="chain" id="PRO_5046188587" evidence="2">
    <location>
        <begin position="30"/>
        <end position="471"/>
    </location>
</feature>
<feature type="region of interest" description="Disordered" evidence="1">
    <location>
        <begin position="291"/>
        <end position="331"/>
    </location>
</feature>
<dbReference type="SUPFAM" id="SSF52096">
    <property type="entry name" value="ClpP/crotonase"/>
    <property type="match status" value="1"/>
</dbReference>
<dbReference type="InterPro" id="IPR029045">
    <property type="entry name" value="ClpP/crotonase-like_dom_sf"/>
</dbReference>
<dbReference type="RefSeq" id="WP_207350661.1">
    <property type="nucleotide sequence ID" value="NZ_JAFMPY010000008.1"/>
</dbReference>
<evidence type="ECO:0000256" key="1">
    <source>
        <dbReference type="SAM" id="MobiDB-lite"/>
    </source>
</evidence>
<feature type="compositionally biased region" description="Low complexity" evidence="1">
    <location>
        <begin position="291"/>
        <end position="300"/>
    </location>
</feature>
<name>A0ABS3J2Y7_9HYPH</name>
<dbReference type="Proteomes" id="UP000664288">
    <property type="component" value="Unassembled WGS sequence"/>
</dbReference>